<evidence type="ECO:0000313" key="4">
    <source>
        <dbReference type="Proteomes" id="UP000528608"/>
    </source>
</evidence>
<feature type="region of interest" description="Disordered" evidence="1">
    <location>
        <begin position="382"/>
        <end position="504"/>
    </location>
</feature>
<dbReference type="Proteomes" id="UP000528608">
    <property type="component" value="Unassembled WGS sequence"/>
</dbReference>
<feature type="compositionally biased region" description="Gly residues" evidence="1">
    <location>
        <begin position="413"/>
        <end position="434"/>
    </location>
</feature>
<feature type="compositionally biased region" description="Low complexity" evidence="1">
    <location>
        <begin position="391"/>
        <end position="412"/>
    </location>
</feature>
<feature type="transmembrane region" description="Helical" evidence="2">
    <location>
        <begin position="237"/>
        <end position="266"/>
    </location>
</feature>
<feature type="compositionally biased region" description="Basic and acidic residues" evidence="1">
    <location>
        <begin position="116"/>
        <end position="132"/>
    </location>
</feature>
<keyword evidence="2" id="KW-0812">Transmembrane</keyword>
<feature type="transmembrane region" description="Helical" evidence="2">
    <location>
        <begin position="278"/>
        <end position="301"/>
    </location>
</feature>
<feature type="compositionally biased region" description="Basic and acidic residues" evidence="1">
    <location>
        <begin position="61"/>
        <end position="73"/>
    </location>
</feature>
<feature type="compositionally biased region" description="Low complexity" evidence="1">
    <location>
        <begin position="142"/>
        <end position="174"/>
    </location>
</feature>
<organism evidence="3 4">
    <name type="scientific">Streptomyces eurocidicus</name>
    <name type="common">Streptoverticillium eurocidicus</name>
    <dbReference type="NCBI Taxonomy" id="66423"/>
    <lineage>
        <taxon>Bacteria</taxon>
        <taxon>Bacillati</taxon>
        <taxon>Actinomycetota</taxon>
        <taxon>Actinomycetes</taxon>
        <taxon>Kitasatosporales</taxon>
        <taxon>Streptomycetaceae</taxon>
        <taxon>Streptomyces</taxon>
    </lineage>
</organism>
<protein>
    <submittedName>
        <fullName evidence="3">Uncharacterized protein</fullName>
    </submittedName>
</protein>
<dbReference type="Pfam" id="PF20401">
    <property type="entry name" value="Rhomboid_2"/>
    <property type="match status" value="1"/>
</dbReference>
<feature type="transmembrane region" description="Helical" evidence="2">
    <location>
        <begin position="192"/>
        <end position="212"/>
    </location>
</feature>
<dbReference type="EMBL" id="JACHJF010000001">
    <property type="protein sequence ID" value="MBB5117004.1"/>
    <property type="molecule type" value="Genomic_DNA"/>
</dbReference>
<gene>
    <name evidence="3" type="ORF">FHS36_000402</name>
</gene>
<reference evidence="3 4" key="1">
    <citation type="submission" date="2020-08" db="EMBL/GenBank/DDBJ databases">
        <title>Genomic Encyclopedia of Type Strains, Phase III (KMG-III): the genomes of soil and plant-associated and newly described type strains.</title>
        <authorList>
            <person name="Whitman W."/>
        </authorList>
    </citation>
    <scope>NUCLEOTIDE SEQUENCE [LARGE SCALE GENOMIC DNA]</scope>
    <source>
        <strain evidence="3 4">CECT 3259</strain>
    </source>
</reference>
<sequence>MDPADARPDGAAAEDGPVRDDVPASGRVSPCDGSPTRDAFDGSPCPADSRTTGGPAGPAGARERGAAAEDGSVRDGVPASGRVSPCDGSPARDAFDGSPCSADSRTTGGPAGPAGARERGAAAEDGPARDDLPASGRVPPRDGSSAPGAADAFDDAPAAGAPEPAGVPRSWWTPRRTGRWPRPWRVLPTPTGTPFSFVYGLVLLATALYGHLGDEATVNQLLRDSSTDAAHLADQPIVVLVASALWVAGGLYSAYGILFALVVSALERRVGAARTAGVFLLGHVLATLATELPVAGAVAAGRLPEASLHRLDYGISFGVMAATGALAVLLPRPAGWTVFGLAALMCAQDLVEFADPLASWGHPIALLTGAACRPFLRDGRGPAGAGGGSAHGAVPGPLQTPAVPGQRAPAGGPQQGPGGGVPGRGVGEQPGEGGRAQLVGQPPGEAEAAREVVGVHQDLDQPHGGEARRVGVPPGVPGAVPGVRAPDGGRQQRRGDADALQPGR</sequence>
<keyword evidence="2" id="KW-1133">Transmembrane helix</keyword>
<evidence type="ECO:0000256" key="1">
    <source>
        <dbReference type="SAM" id="MobiDB-lite"/>
    </source>
</evidence>
<comment type="caution">
    <text evidence="3">The sequence shown here is derived from an EMBL/GenBank/DDBJ whole genome shotgun (WGS) entry which is preliminary data.</text>
</comment>
<dbReference type="RefSeq" id="WP_184742864.1">
    <property type="nucleotide sequence ID" value="NZ_JACHJF010000001.1"/>
</dbReference>
<feature type="transmembrane region" description="Helical" evidence="2">
    <location>
        <begin position="313"/>
        <end position="330"/>
    </location>
</feature>
<dbReference type="AlphaFoldDB" id="A0A7W8F0J8"/>
<keyword evidence="2" id="KW-0472">Membrane</keyword>
<feature type="region of interest" description="Disordered" evidence="1">
    <location>
        <begin position="1"/>
        <end position="174"/>
    </location>
</feature>
<evidence type="ECO:0000313" key="3">
    <source>
        <dbReference type="EMBL" id="MBB5117004.1"/>
    </source>
</evidence>
<proteinExistence type="predicted"/>
<dbReference type="InterPro" id="IPR046862">
    <property type="entry name" value="Rhomboid_2"/>
</dbReference>
<feature type="compositionally biased region" description="Basic and acidic residues" evidence="1">
    <location>
        <begin position="457"/>
        <end position="469"/>
    </location>
</feature>
<accession>A0A7W8F0J8</accession>
<feature type="compositionally biased region" description="Low complexity" evidence="1">
    <location>
        <begin position="470"/>
        <end position="489"/>
    </location>
</feature>
<evidence type="ECO:0000256" key="2">
    <source>
        <dbReference type="SAM" id="Phobius"/>
    </source>
</evidence>
<name>A0A7W8F0J8_STREU</name>